<accession>A0ABM1YKC8</accession>
<reference evidence="3" key="1">
    <citation type="journal article" date="2015" name="Proc. Natl. Acad. Sci. U.S.A.">
        <title>Genome sequence of the Asian Tiger mosquito, Aedes albopictus, reveals insights into its biology, genetics, and evolution.</title>
        <authorList>
            <person name="Chen X.G."/>
            <person name="Jiang X."/>
            <person name="Gu J."/>
            <person name="Xu M."/>
            <person name="Wu Y."/>
            <person name="Deng Y."/>
            <person name="Zhang C."/>
            <person name="Bonizzoni M."/>
            <person name="Dermauw W."/>
            <person name="Vontas J."/>
            <person name="Armbruster P."/>
            <person name="Huang X."/>
            <person name="Yang Y."/>
            <person name="Zhang H."/>
            <person name="He W."/>
            <person name="Peng H."/>
            <person name="Liu Y."/>
            <person name="Wu K."/>
            <person name="Chen J."/>
            <person name="Lirakis M."/>
            <person name="Topalis P."/>
            <person name="Van Leeuwen T."/>
            <person name="Hall A.B."/>
            <person name="Jiang X."/>
            <person name="Thorpe C."/>
            <person name="Mueller R.L."/>
            <person name="Sun C."/>
            <person name="Waterhouse R.M."/>
            <person name="Yan G."/>
            <person name="Tu Z.J."/>
            <person name="Fang X."/>
            <person name="James A.A."/>
        </authorList>
    </citation>
    <scope>NUCLEOTIDE SEQUENCE [LARGE SCALE GENOMIC DNA]</scope>
    <source>
        <strain evidence="3">Foshan</strain>
    </source>
</reference>
<dbReference type="Gene3D" id="3.90.1200.10">
    <property type="match status" value="1"/>
</dbReference>
<dbReference type="InterPro" id="IPR004119">
    <property type="entry name" value="EcKL"/>
</dbReference>
<dbReference type="Pfam" id="PF02958">
    <property type="entry name" value="EcKL"/>
    <property type="match status" value="1"/>
</dbReference>
<name>A0ABM1YKC8_AEDAL</name>
<dbReference type="SMART" id="SM00587">
    <property type="entry name" value="CHK"/>
    <property type="match status" value="1"/>
</dbReference>
<sequence length="443" mass="51410">MSEDRKRKYLQTSLVQKVLSQNSDYVGLEVLKCSLEVPSHLDGFMATIYCLDVTLNNKETGKSSELSLLVKVMKGDDKFRRESLGLILFPNEINVYRNILPTFKELLASQGADIDATKWCPRIFFAEQGQFPEYSDQYETILVMENAQTVGFKSGPRLDLDEIHLNLMVRKIAQFHACSYALRLIDNEKLNQLVESIIPLNFTHDGKVFFESYDVVFRATQKRMFSYFASKRDQFNDNGIYADIERLKQMYGDNPSQLMQRCLHKDDTYSVILHGDYNRNNVLFKYDGDVAVDVLMIDFQENRFGSPALDLSFFMYMNMNEGLRNSHWDTVLRNYHEELLRCITEITKIPANDSRLEPYNFSNMMSHLSNFFIYGAIIAVKFLPTMMGSPEDVAEIVHYFHNDIYADEFEQALQRAGGEEADQRVAGVMRHCSQRGYLKFLWK</sequence>
<dbReference type="RefSeq" id="XP_062715324.1">
    <property type="nucleotide sequence ID" value="XM_062859340.1"/>
</dbReference>
<evidence type="ECO:0000259" key="1">
    <source>
        <dbReference type="SMART" id="SM00587"/>
    </source>
</evidence>
<dbReference type="EnsemblMetazoa" id="AALFPA23_009952.R13800">
    <property type="protein sequence ID" value="AALFPA23_009952.P13800"/>
    <property type="gene ID" value="AALFPA23_009952"/>
</dbReference>
<evidence type="ECO:0000313" key="2">
    <source>
        <dbReference type="EnsemblMetazoa" id="AALFPA23_009952.P13800"/>
    </source>
</evidence>
<dbReference type="GeneID" id="109433439"/>
<proteinExistence type="predicted"/>
<protein>
    <recommendedName>
        <fullName evidence="1">CHK kinase-like domain-containing protein</fullName>
    </recommendedName>
</protein>
<dbReference type="PANTHER" id="PTHR11012">
    <property type="entry name" value="PROTEIN KINASE-LIKE DOMAIN-CONTAINING"/>
    <property type="match status" value="1"/>
</dbReference>
<organism evidence="2 3">
    <name type="scientific">Aedes albopictus</name>
    <name type="common">Asian tiger mosquito</name>
    <name type="synonym">Stegomyia albopicta</name>
    <dbReference type="NCBI Taxonomy" id="7160"/>
    <lineage>
        <taxon>Eukaryota</taxon>
        <taxon>Metazoa</taxon>
        <taxon>Ecdysozoa</taxon>
        <taxon>Arthropoda</taxon>
        <taxon>Hexapoda</taxon>
        <taxon>Insecta</taxon>
        <taxon>Pterygota</taxon>
        <taxon>Neoptera</taxon>
        <taxon>Endopterygota</taxon>
        <taxon>Diptera</taxon>
        <taxon>Nematocera</taxon>
        <taxon>Culicoidea</taxon>
        <taxon>Culicidae</taxon>
        <taxon>Culicinae</taxon>
        <taxon>Aedini</taxon>
        <taxon>Aedes</taxon>
        <taxon>Stegomyia</taxon>
    </lineage>
</organism>
<dbReference type="PANTHER" id="PTHR11012:SF4">
    <property type="entry name" value="LD42035P"/>
    <property type="match status" value="1"/>
</dbReference>
<dbReference type="InterPro" id="IPR011009">
    <property type="entry name" value="Kinase-like_dom_sf"/>
</dbReference>
<dbReference type="Proteomes" id="UP000069940">
    <property type="component" value="Unassembled WGS sequence"/>
</dbReference>
<evidence type="ECO:0000313" key="3">
    <source>
        <dbReference type="Proteomes" id="UP000069940"/>
    </source>
</evidence>
<reference evidence="2" key="2">
    <citation type="submission" date="2025-05" db="UniProtKB">
        <authorList>
            <consortium name="EnsemblMetazoa"/>
        </authorList>
    </citation>
    <scope>IDENTIFICATION</scope>
    <source>
        <strain evidence="2">Foshan</strain>
    </source>
</reference>
<keyword evidence="3" id="KW-1185">Reference proteome</keyword>
<feature type="domain" description="CHK kinase-like" evidence="1">
    <location>
        <begin position="142"/>
        <end position="345"/>
    </location>
</feature>
<dbReference type="InterPro" id="IPR015897">
    <property type="entry name" value="CHK_kinase-like"/>
</dbReference>
<dbReference type="SUPFAM" id="SSF56112">
    <property type="entry name" value="Protein kinase-like (PK-like)"/>
    <property type="match status" value="1"/>
</dbReference>